<evidence type="ECO:0000313" key="2">
    <source>
        <dbReference type="Proteomes" id="UP000319824"/>
    </source>
</evidence>
<proteinExistence type="predicted"/>
<dbReference type="GO" id="GO:0015774">
    <property type="term" value="P:polysaccharide transport"/>
    <property type="evidence" value="ECO:0007669"/>
    <property type="project" value="InterPro"/>
</dbReference>
<comment type="caution">
    <text evidence="1">The sequence shown here is derived from an EMBL/GenBank/DDBJ whole genome shotgun (WGS) entry which is preliminary data.</text>
</comment>
<dbReference type="Pfam" id="PF05159">
    <property type="entry name" value="Capsule_synth"/>
    <property type="match status" value="1"/>
</dbReference>
<dbReference type="GO" id="GO:0000271">
    <property type="term" value="P:polysaccharide biosynthetic process"/>
    <property type="evidence" value="ECO:0007669"/>
    <property type="project" value="InterPro"/>
</dbReference>
<name>A0A559SWL9_9HYPH</name>
<dbReference type="CDD" id="cd16439">
    <property type="entry name" value="beta_Kdo_transferase_KpsC_2"/>
    <property type="match status" value="1"/>
</dbReference>
<reference evidence="1 2" key="1">
    <citation type="submission" date="2019-06" db="EMBL/GenBank/DDBJ databases">
        <title>Pac Bio to generate improved reference genome sequences for organisms with transposon mutant libraries (support for FEBA project).</title>
        <authorList>
            <person name="Blow M."/>
        </authorList>
    </citation>
    <scope>NUCLEOTIDE SEQUENCE [LARGE SCALE GENOMIC DNA]</scope>
    <source>
        <strain evidence="1 2">USDA 1844</strain>
    </source>
</reference>
<accession>A0A559SWL9</accession>
<organism evidence="1 2">
    <name type="scientific">Rhizobium mongolense USDA 1844</name>
    <dbReference type="NCBI Taxonomy" id="1079460"/>
    <lineage>
        <taxon>Bacteria</taxon>
        <taxon>Pseudomonadati</taxon>
        <taxon>Pseudomonadota</taxon>
        <taxon>Alphaproteobacteria</taxon>
        <taxon>Hyphomicrobiales</taxon>
        <taxon>Rhizobiaceae</taxon>
        <taxon>Rhizobium/Agrobacterium group</taxon>
        <taxon>Rhizobium</taxon>
    </lineage>
</organism>
<dbReference type="AlphaFoldDB" id="A0A559SWL9"/>
<protein>
    <submittedName>
        <fullName evidence="1">Capsular polysaccharide export protein</fullName>
    </submittedName>
</protein>
<dbReference type="EMBL" id="VISO01000003">
    <property type="protein sequence ID" value="TVZ66744.1"/>
    <property type="molecule type" value="Genomic_DNA"/>
</dbReference>
<evidence type="ECO:0000313" key="1">
    <source>
        <dbReference type="EMBL" id="TVZ66744.1"/>
    </source>
</evidence>
<dbReference type="Proteomes" id="UP000319824">
    <property type="component" value="Unassembled WGS sequence"/>
</dbReference>
<dbReference type="InterPro" id="IPR007833">
    <property type="entry name" value="Capsule_polysaccharide_synth"/>
</dbReference>
<gene>
    <name evidence="1" type="ORF">BCL32_7161</name>
</gene>
<sequence>MVKATTILAEAAKTPFRVIGGIVSRPLPKRGNPPLFLFGFAAWKTFMYDWFPDREIVFAPTGLWPIEFDINWKWRILSDRRAEVMAWQYKGLPQLKNFCARNNIPFHYVEDGFIRSVSLGALETPPISLAFDRQDMYFNANGPTDLETILSTHDFDGDGDLQLRAKALIEKLLSTGLSKYNSGADVAVEELYGPKAGKRILVIGQVERDASIAYGSREKYSNNDLVRLAYKENPGAQIIYKPHPEVLQGTAEPMSDPNLVRDICTILEENISLSESFRTIDHVYTITSLSGFEALLRGSKSRRWDVPFYSGWGLTDDRQPTNRRKRKLTIEQLFAGAYVLYPKYFDPVAKEYIDIEQAIELLVEMRAAYTVLGKDLSNVHLMDALTKAVGDDVSLQTPLANSVRGSRVRRLPNEPSVRAP</sequence>